<name>H5SC14_9BACT</name>
<dbReference type="AlphaFoldDB" id="H5SC14"/>
<feature type="region of interest" description="Disordered" evidence="1">
    <location>
        <begin position="76"/>
        <end position="96"/>
    </location>
</feature>
<accession>H5SC14</accession>
<reference evidence="2" key="1">
    <citation type="journal article" date="2005" name="Environ. Microbiol.">
        <title>Genetic and functional properties of uncultivated thermophilic crenarchaeotes from a subsurface gold mine as revealed by analysis of genome fragments.</title>
        <authorList>
            <person name="Nunoura T."/>
            <person name="Hirayama H."/>
            <person name="Takami H."/>
            <person name="Oida H."/>
            <person name="Nishi S."/>
            <person name="Shimamura S."/>
            <person name="Suzuki Y."/>
            <person name="Inagaki F."/>
            <person name="Takai K."/>
            <person name="Nealson K.H."/>
            <person name="Horikoshi K."/>
        </authorList>
    </citation>
    <scope>NUCLEOTIDE SEQUENCE</scope>
</reference>
<sequence length="856" mass="93288">MRGKVRVSQLVCGVMLIGTGLLLVPRLTAQNAYPHPRLQVVFPPGGKVGTTVEVTLTGTDLDDPRALVFSHAGLKAELIPPPPPDPKKPAPPGPPRFRVQIPADVPPGMYDVCVVGRFGVSNPRTFCVGELEEVVEQEPNNDVDQAQKVPLNVIINGVINPNVDVDYYAFEGKKGQRVVVVCQAFSIDSRLDPQVQIFSSEGRQLAINRRYRDREAVADTVLPADGVYYVRLVEFTHQTGGPEHVYRLTISTLPWIDAIYPPVVERGKPANVTLYGRNLPGSQVENVPGWGGPILERLSVTLTPPSDPNSTQRLEYSGTLIAADSVLDGFTYRLRAPQGHSNPVLVGISDQPVIPEQESNDSLEKPQEIAVPCELAGRVDRPGDHDWFAFTAKQGEVFWLEGYAERLGSPMDLYLEVYRIDPKDNKPQLVLEGDDIAESLHVFRYFTRSSDPRIRFAVPQDGRYLLHVRSREADLFGSPRHIYRISIHREQPDFRLFALCADETLPNQTLTGGLTLHQGGARGILVLCERRDGFAGEVSVAAENLPAGVTCAPQVVGPNQRFTYLVLEAAADARISESVIRIRGTANLGGQTVSREARAATVIYPVQAAVPPYARLARQLVLAVREKPPFALQPAVRQIEVPPGGPIVFKVKAAQLQPDFKAAVQITPLSFLLLANQQPNAQPQPIANVNANAEAEVRLQVPPQATPGTYNLVLQGRSQVPFSRDPKGANRQNVVVTQEAPPIKVVVYGTVAELALEPGTLSAKPNDKVPVTVRIKRLHNYTGPLNVQLVLPPGVQGLAAQPVQIPANVNEAKLILQIAGNLKPGMTLPAIVRATANLPNNVNLNHEAKLEVKIAQ</sequence>
<feature type="compositionally biased region" description="Pro residues" evidence="1">
    <location>
        <begin position="79"/>
        <end position="95"/>
    </location>
</feature>
<evidence type="ECO:0000313" key="2">
    <source>
        <dbReference type="EMBL" id="BAL53700.1"/>
    </source>
</evidence>
<reference evidence="2" key="2">
    <citation type="journal article" date="2012" name="PLoS ONE">
        <title>A Deeply Branching Thermophilic Bacterium with an Ancient Acetyl-CoA Pathway Dominates a Subsurface Ecosystem.</title>
        <authorList>
            <person name="Takami H."/>
            <person name="Noguchi H."/>
            <person name="Takaki Y."/>
            <person name="Uchiyama I."/>
            <person name="Toyoda A."/>
            <person name="Nishi S."/>
            <person name="Chee G.-J."/>
            <person name="Arai W."/>
            <person name="Nunoura T."/>
            <person name="Itoh T."/>
            <person name="Hattori M."/>
            <person name="Takai K."/>
        </authorList>
    </citation>
    <scope>NUCLEOTIDE SEQUENCE</scope>
</reference>
<proteinExistence type="predicted"/>
<evidence type="ECO:0000256" key="1">
    <source>
        <dbReference type="SAM" id="MobiDB-lite"/>
    </source>
</evidence>
<protein>
    <submittedName>
        <fullName evidence="2">Hypothetical conserved protein</fullName>
    </submittedName>
</protein>
<dbReference type="Gene3D" id="2.60.120.380">
    <property type="match status" value="2"/>
</dbReference>
<dbReference type="SUPFAM" id="SSF89260">
    <property type="entry name" value="Collagen-binding domain"/>
    <property type="match status" value="1"/>
</dbReference>
<organism evidence="2">
    <name type="scientific">uncultured Planctomycetota bacterium</name>
    <dbReference type="NCBI Taxonomy" id="120965"/>
    <lineage>
        <taxon>Bacteria</taxon>
        <taxon>Pseudomonadati</taxon>
        <taxon>Planctomycetota</taxon>
        <taxon>environmental samples</taxon>
    </lineage>
</organism>
<dbReference type="EMBL" id="AP011664">
    <property type="protein sequence ID" value="BAL53700.1"/>
    <property type="molecule type" value="Genomic_DNA"/>
</dbReference>
<gene>
    <name evidence="2" type="ORF">HGMM_F07G10C28</name>
</gene>